<feature type="region of interest" description="Disordered" evidence="1">
    <location>
        <begin position="132"/>
        <end position="151"/>
    </location>
</feature>
<dbReference type="Proteomes" id="UP000002431">
    <property type="component" value="Plasmid pDGEO01"/>
</dbReference>
<dbReference type="KEGG" id="dge:Dgeo_2526"/>
<organism evidence="2 3">
    <name type="scientific">Deinococcus geothermalis (strain DSM 11300 / CIP 105573 / AG-3a)</name>
    <dbReference type="NCBI Taxonomy" id="319795"/>
    <lineage>
        <taxon>Bacteria</taxon>
        <taxon>Thermotogati</taxon>
        <taxon>Deinococcota</taxon>
        <taxon>Deinococci</taxon>
        <taxon>Deinococcales</taxon>
        <taxon>Deinococcaceae</taxon>
        <taxon>Deinococcus</taxon>
    </lineage>
</organism>
<keyword evidence="3" id="KW-1185">Reference proteome</keyword>
<geneLocation type="plasmid" evidence="2 3">
    <name>pDGEO01</name>
</geneLocation>
<sequence length="151" mass="16751">MRAVLREDFRAAANWRRLRSLEEQNIRAQPNDPYSWWGLGKANLRLGNVQAAATHFDRAVALGVSMQDYLYRQEAFKAWTKAGEHHKTLALTQRALPAVPGQQGTPALPRSGPPGAERRQATYTGRVNVNVAPSPGLPAAQTRPPCRVTMR</sequence>
<dbReference type="EMBL" id="CP000358">
    <property type="protein sequence ID" value="ABF43960.1"/>
    <property type="molecule type" value="Genomic_DNA"/>
</dbReference>
<dbReference type="AlphaFoldDB" id="Q1J3H4"/>
<protein>
    <submittedName>
        <fullName evidence="2">TPR-like repeat protein</fullName>
    </submittedName>
</protein>
<evidence type="ECO:0000313" key="2">
    <source>
        <dbReference type="EMBL" id="ABF43960.1"/>
    </source>
</evidence>
<reference evidence="2" key="1">
    <citation type="submission" date="2006-04" db="EMBL/GenBank/DDBJ databases">
        <title>Complete sequence of plasmid1 pDGEO01 of Deinococcus geothermalis DSM 11300.</title>
        <authorList>
            <consortium name="US DOE Joint Genome Institute"/>
            <person name="Copeland A."/>
            <person name="Lucas S."/>
            <person name="Lapidus A."/>
            <person name="Barry K."/>
            <person name="Detter J.C."/>
            <person name="Glavina del Rio T."/>
            <person name="Hammon N."/>
            <person name="Israni S."/>
            <person name="Dalin E."/>
            <person name="Tice H."/>
            <person name="Pitluck S."/>
            <person name="Brettin T."/>
            <person name="Bruce D."/>
            <person name="Han C."/>
            <person name="Tapia R."/>
            <person name="Saunders E."/>
            <person name="Gilna P."/>
            <person name="Schmutz J."/>
            <person name="Larimer F."/>
            <person name="Land M."/>
            <person name="Hauser L."/>
            <person name="Kyrpides N."/>
            <person name="Kim E."/>
            <person name="Daly M.J."/>
            <person name="Fredrickson J.K."/>
            <person name="Makarova K.S."/>
            <person name="Gaidamakova E.K."/>
            <person name="Zhai M."/>
            <person name="Richardson P."/>
        </authorList>
    </citation>
    <scope>NUCLEOTIDE SEQUENCE</scope>
    <source>
        <strain evidence="2">DSM 11300</strain>
        <plasmid evidence="2">pDGEO01</plasmid>
    </source>
</reference>
<name>Q1J3H4_DEIGD</name>
<dbReference type="InterPro" id="IPR011990">
    <property type="entry name" value="TPR-like_helical_dom_sf"/>
</dbReference>
<proteinExistence type="predicted"/>
<feature type="region of interest" description="Disordered" evidence="1">
    <location>
        <begin position="97"/>
        <end position="118"/>
    </location>
</feature>
<evidence type="ECO:0000256" key="1">
    <source>
        <dbReference type="SAM" id="MobiDB-lite"/>
    </source>
</evidence>
<keyword evidence="2" id="KW-0614">Plasmid</keyword>
<dbReference type="RefSeq" id="WP_011526036.1">
    <property type="nucleotide sequence ID" value="NC_008010.2"/>
</dbReference>
<dbReference type="Gene3D" id="1.25.40.10">
    <property type="entry name" value="Tetratricopeptide repeat domain"/>
    <property type="match status" value="1"/>
</dbReference>
<evidence type="ECO:0000313" key="3">
    <source>
        <dbReference type="Proteomes" id="UP000002431"/>
    </source>
</evidence>
<dbReference type="HOGENOM" id="CLU_1728378_0_0_0"/>
<dbReference type="SUPFAM" id="SSF48452">
    <property type="entry name" value="TPR-like"/>
    <property type="match status" value="1"/>
</dbReference>
<accession>Q1J3H4</accession>
<gene>
    <name evidence="2" type="ordered locus">Dgeo_2526</name>
</gene>